<dbReference type="PANTHER" id="PTHR36205">
    <property type="entry name" value="CHROMOSOME 19, WHOLE GENOME SHOTGUN SEQUENCE"/>
    <property type="match status" value="1"/>
</dbReference>
<reference evidence="1" key="1">
    <citation type="journal article" date="2023" name="IMA Fungus">
        <title>Comparative genomic study of the Penicillium genus elucidates a diverse pangenome and 15 lateral gene transfer events.</title>
        <authorList>
            <person name="Petersen C."/>
            <person name="Sorensen T."/>
            <person name="Nielsen M.R."/>
            <person name="Sondergaard T.E."/>
            <person name="Sorensen J.L."/>
            <person name="Fitzpatrick D.A."/>
            <person name="Frisvad J.C."/>
            <person name="Nielsen K.L."/>
        </authorList>
    </citation>
    <scope>NUCLEOTIDE SEQUENCE</scope>
    <source>
        <strain evidence="1">IBT 15450</strain>
    </source>
</reference>
<dbReference type="Pfam" id="PF11885">
    <property type="entry name" value="DUF3405"/>
    <property type="match status" value="1"/>
</dbReference>
<dbReference type="EMBL" id="JAQJZL010000004">
    <property type="protein sequence ID" value="KAJ6045177.1"/>
    <property type="molecule type" value="Genomic_DNA"/>
</dbReference>
<name>A0AAD6NAM7_PENCN</name>
<dbReference type="Proteomes" id="UP001219568">
    <property type="component" value="Unassembled WGS sequence"/>
</dbReference>
<accession>A0AAD6NAM7</accession>
<sequence>MGVGLASEMSPISWALYYGLKAVQIPHPVYHESKWDPQVLNRRANPGEPGMVNAGIDSIWSWDKHNDIIYNTTFMFNSKFSEKLYRAWMGFDGAEEWEKENSRLCLPPIFLHPVKNLESKKRKVG</sequence>
<evidence type="ECO:0000313" key="1">
    <source>
        <dbReference type="EMBL" id="KAJ6045177.1"/>
    </source>
</evidence>
<gene>
    <name evidence="1" type="ORF">N7460_006532</name>
</gene>
<reference evidence="1" key="2">
    <citation type="submission" date="2023-01" db="EMBL/GenBank/DDBJ databases">
        <authorList>
            <person name="Petersen C."/>
        </authorList>
    </citation>
    <scope>NUCLEOTIDE SEQUENCE</scope>
    <source>
        <strain evidence="1">IBT 15450</strain>
    </source>
</reference>
<dbReference type="PANTHER" id="PTHR36205:SF4">
    <property type="match status" value="1"/>
</dbReference>
<dbReference type="InterPro" id="IPR021822">
    <property type="entry name" value="DUF3405"/>
</dbReference>
<protein>
    <submittedName>
        <fullName evidence="1">Uncharacterized protein</fullName>
    </submittedName>
</protein>
<organism evidence="1 2">
    <name type="scientific">Penicillium canescens</name>
    <dbReference type="NCBI Taxonomy" id="5083"/>
    <lineage>
        <taxon>Eukaryota</taxon>
        <taxon>Fungi</taxon>
        <taxon>Dikarya</taxon>
        <taxon>Ascomycota</taxon>
        <taxon>Pezizomycotina</taxon>
        <taxon>Eurotiomycetes</taxon>
        <taxon>Eurotiomycetidae</taxon>
        <taxon>Eurotiales</taxon>
        <taxon>Aspergillaceae</taxon>
        <taxon>Penicillium</taxon>
    </lineage>
</organism>
<dbReference type="AlphaFoldDB" id="A0AAD6NAM7"/>
<evidence type="ECO:0000313" key="2">
    <source>
        <dbReference type="Proteomes" id="UP001219568"/>
    </source>
</evidence>
<proteinExistence type="predicted"/>
<comment type="caution">
    <text evidence="1">The sequence shown here is derived from an EMBL/GenBank/DDBJ whole genome shotgun (WGS) entry which is preliminary data.</text>
</comment>
<keyword evidence="2" id="KW-1185">Reference proteome</keyword>